<dbReference type="InterPro" id="IPR001029">
    <property type="entry name" value="Flagellin_N"/>
</dbReference>
<evidence type="ECO:0000256" key="2">
    <source>
        <dbReference type="ARBA" id="ARBA00023143"/>
    </source>
</evidence>
<gene>
    <name evidence="6" type="primary">fliC_2</name>
    <name evidence="6" type="ORF">SKTS_18300</name>
</gene>
<evidence type="ECO:0000256" key="1">
    <source>
        <dbReference type="ARBA" id="ARBA00005709"/>
    </source>
</evidence>
<dbReference type="AlphaFoldDB" id="A0A6F8VBA7"/>
<keyword evidence="2 3" id="KW-0975">Bacterial flagellum</keyword>
<name>A0A6F8VBA7_9PROT</name>
<dbReference type="PANTHER" id="PTHR42792">
    <property type="entry name" value="FLAGELLIN"/>
    <property type="match status" value="1"/>
</dbReference>
<proteinExistence type="inferred from homology"/>
<keyword evidence="6" id="KW-0966">Cell projection</keyword>
<dbReference type="InterPro" id="IPR042187">
    <property type="entry name" value="Flagellin_C_sub2"/>
</dbReference>
<sequence>MALTINTNVPSLNTQRQLNSSQGALTQSLQRLSSGLRINSAKDDAAGLAISERFTTQIRGLDQARRNANDGVSLAQTAEGSMEQMGNLMQRIRELAVQAANATNTASDRQALNQEATQLNQELGRFASTTEFNGQKLFDGTFGSAVYQVGANANQTITATTTNFLTTQYGAFEVGKQGTRSVAASSTNVTGTGATGAVVSTAGGITVKGAAASGATGTLATSASARDVAIAVNAQSQTGVSAAAFTETTLALGASGSYSLSVYGSNTTTAATVSFAISGTTGADNLSQAVTAFNNAAGQTGVTAKLNTGATGIVLTQSDGYNINLTAADTAAAAGSVTAGGVTLAATTAGNLTIGGQVNLDSDKSYSLVSTGAALTSGAFGTALAASGTVAASLQAVSTIDITTATGATQALRIADMALTAINGQRSAYGALQNRFEATITNLQTTSENMSSARSRIRDADFAAETANLTRAQILQQAGTAMLAQANALPNNVLSLLR</sequence>
<dbReference type="Gene3D" id="2.30.220.10">
    <property type="entry name" value="f41 fragment of flagellin, C-terminal domain"/>
    <property type="match status" value="1"/>
</dbReference>
<dbReference type="RefSeq" id="WP_173063682.1">
    <property type="nucleotide sequence ID" value="NZ_AP022853.1"/>
</dbReference>
<dbReference type="Gene3D" id="1.20.1330.10">
    <property type="entry name" value="f41 fragment of flagellin, N-terminal domain"/>
    <property type="match status" value="1"/>
</dbReference>
<feature type="domain" description="Flagellin C-terminal" evidence="5">
    <location>
        <begin position="413"/>
        <end position="497"/>
    </location>
</feature>
<dbReference type="GO" id="GO:0009288">
    <property type="term" value="C:bacterial-type flagellum"/>
    <property type="evidence" value="ECO:0007669"/>
    <property type="project" value="UniProtKB-SubCell"/>
</dbReference>
<evidence type="ECO:0000313" key="7">
    <source>
        <dbReference type="Proteomes" id="UP000502260"/>
    </source>
</evidence>
<dbReference type="Proteomes" id="UP000502260">
    <property type="component" value="Chromosome"/>
</dbReference>
<dbReference type="Pfam" id="PF00700">
    <property type="entry name" value="Flagellin_C"/>
    <property type="match status" value="1"/>
</dbReference>
<dbReference type="Gene3D" id="6.10.280.190">
    <property type="match status" value="1"/>
</dbReference>
<keyword evidence="6" id="KW-0969">Cilium</keyword>
<comment type="function">
    <text evidence="3">Flagellin is the subunit protein which polymerizes to form the filaments of bacterial flagella.</text>
</comment>
<dbReference type="KEGG" id="slac:SKTS_18300"/>
<keyword evidence="3" id="KW-0964">Secreted</keyword>
<evidence type="ECO:0000259" key="4">
    <source>
        <dbReference type="Pfam" id="PF00669"/>
    </source>
</evidence>
<protein>
    <recommendedName>
        <fullName evidence="3">Flagellin</fullName>
    </recommendedName>
</protein>
<feature type="domain" description="Flagellin N-terminal" evidence="4">
    <location>
        <begin position="5"/>
        <end position="141"/>
    </location>
</feature>
<evidence type="ECO:0000313" key="6">
    <source>
        <dbReference type="EMBL" id="BCB26944.1"/>
    </source>
</evidence>
<dbReference type="PANTHER" id="PTHR42792:SF2">
    <property type="entry name" value="FLAGELLIN"/>
    <property type="match status" value="1"/>
</dbReference>
<comment type="similarity">
    <text evidence="1 3">Belongs to the bacterial flagellin family.</text>
</comment>
<evidence type="ECO:0000259" key="5">
    <source>
        <dbReference type="Pfam" id="PF00700"/>
    </source>
</evidence>
<accession>A0A6F8VBA7</accession>
<reference evidence="7" key="1">
    <citation type="submission" date="2020-03" db="EMBL/GenBank/DDBJ databases">
        <title>Complete genome sequence of sulfur-oxidizing bacterium skT11.</title>
        <authorList>
            <person name="Kanda M."/>
            <person name="Kojima H."/>
            <person name="Fukui M."/>
        </authorList>
    </citation>
    <scope>NUCLEOTIDE SEQUENCE [LARGE SCALE GENOMIC DNA]</scope>
    <source>
        <strain evidence="7">skT11</strain>
    </source>
</reference>
<comment type="subcellular location">
    <subcellularLocation>
        <location evidence="3">Secreted</location>
    </subcellularLocation>
    <subcellularLocation>
        <location evidence="3">Bacterial flagellum</location>
    </subcellularLocation>
</comment>
<dbReference type="InterPro" id="IPR001492">
    <property type="entry name" value="Flagellin"/>
</dbReference>
<dbReference type="Pfam" id="PF00669">
    <property type="entry name" value="Flagellin_N"/>
    <property type="match status" value="1"/>
</dbReference>
<dbReference type="PRINTS" id="PR00207">
    <property type="entry name" value="FLAGELLIN"/>
</dbReference>
<dbReference type="Gene3D" id="2.170.280.10">
    <property type="entry name" value="f41 fragment of flagellin, middle domain"/>
    <property type="match status" value="1"/>
</dbReference>
<evidence type="ECO:0000256" key="3">
    <source>
        <dbReference type="RuleBase" id="RU362073"/>
    </source>
</evidence>
<dbReference type="InterPro" id="IPR046358">
    <property type="entry name" value="Flagellin_C"/>
</dbReference>
<organism evidence="6 7">
    <name type="scientific">Sulfurimicrobium lacus</name>
    <dbReference type="NCBI Taxonomy" id="2715678"/>
    <lineage>
        <taxon>Bacteria</taxon>
        <taxon>Pseudomonadati</taxon>
        <taxon>Pseudomonadota</taxon>
        <taxon>Betaproteobacteria</taxon>
        <taxon>Nitrosomonadales</taxon>
        <taxon>Sulfuricellaceae</taxon>
        <taxon>Sulfurimicrobium</taxon>
    </lineage>
</organism>
<dbReference type="GO" id="GO:0005198">
    <property type="term" value="F:structural molecule activity"/>
    <property type="evidence" value="ECO:0007669"/>
    <property type="project" value="UniProtKB-UniRule"/>
</dbReference>
<dbReference type="Gene3D" id="6.10.10.10">
    <property type="entry name" value="Flagellar export chaperone, C-terminal domain"/>
    <property type="match status" value="1"/>
</dbReference>
<dbReference type="SUPFAM" id="SSF64518">
    <property type="entry name" value="Phase 1 flagellin"/>
    <property type="match status" value="1"/>
</dbReference>
<keyword evidence="7" id="KW-1185">Reference proteome</keyword>
<dbReference type="GO" id="GO:0005576">
    <property type="term" value="C:extracellular region"/>
    <property type="evidence" value="ECO:0007669"/>
    <property type="project" value="UniProtKB-SubCell"/>
</dbReference>
<dbReference type="EMBL" id="AP022853">
    <property type="protein sequence ID" value="BCB26944.1"/>
    <property type="molecule type" value="Genomic_DNA"/>
</dbReference>
<keyword evidence="6" id="KW-0282">Flagellum</keyword>